<organism evidence="1 2">
    <name type="scientific">Amniculicola lignicola CBS 123094</name>
    <dbReference type="NCBI Taxonomy" id="1392246"/>
    <lineage>
        <taxon>Eukaryota</taxon>
        <taxon>Fungi</taxon>
        <taxon>Dikarya</taxon>
        <taxon>Ascomycota</taxon>
        <taxon>Pezizomycotina</taxon>
        <taxon>Dothideomycetes</taxon>
        <taxon>Pleosporomycetidae</taxon>
        <taxon>Pleosporales</taxon>
        <taxon>Amniculicolaceae</taxon>
        <taxon>Amniculicola</taxon>
    </lineage>
</organism>
<dbReference type="AlphaFoldDB" id="A0A6A5VV90"/>
<reference evidence="1" key="1">
    <citation type="journal article" date="2020" name="Stud. Mycol.">
        <title>101 Dothideomycetes genomes: a test case for predicting lifestyles and emergence of pathogens.</title>
        <authorList>
            <person name="Haridas S."/>
            <person name="Albert R."/>
            <person name="Binder M."/>
            <person name="Bloem J."/>
            <person name="Labutti K."/>
            <person name="Salamov A."/>
            <person name="Andreopoulos B."/>
            <person name="Baker S."/>
            <person name="Barry K."/>
            <person name="Bills G."/>
            <person name="Bluhm B."/>
            <person name="Cannon C."/>
            <person name="Castanera R."/>
            <person name="Culley D."/>
            <person name="Daum C."/>
            <person name="Ezra D."/>
            <person name="Gonzalez J."/>
            <person name="Henrissat B."/>
            <person name="Kuo A."/>
            <person name="Liang C."/>
            <person name="Lipzen A."/>
            <person name="Lutzoni F."/>
            <person name="Magnuson J."/>
            <person name="Mondo S."/>
            <person name="Nolan M."/>
            <person name="Ohm R."/>
            <person name="Pangilinan J."/>
            <person name="Park H.-J."/>
            <person name="Ramirez L."/>
            <person name="Alfaro M."/>
            <person name="Sun H."/>
            <person name="Tritt A."/>
            <person name="Yoshinaga Y."/>
            <person name="Zwiers L.-H."/>
            <person name="Turgeon B."/>
            <person name="Goodwin S."/>
            <person name="Spatafora J."/>
            <person name="Crous P."/>
            <person name="Grigoriev I."/>
        </authorList>
    </citation>
    <scope>NUCLEOTIDE SEQUENCE</scope>
    <source>
        <strain evidence="1">CBS 123094</strain>
    </source>
</reference>
<sequence>MRVWLNGRNIRTKRGKRGLDYKNYRLYTIKQIHHNIAYELKLTEEVSQIYPNFHPWLLHLGDNNPLPG</sequence>
<dbReference type="OrthoDB" id="3689183at2759"/>
<gene>
    <name evidence="1" type="ORF">P154DRAFT_450184</name>
</gene>
<accession>A0A6A5VV90</accession>
<proteinExistence type="predicted"/>
<protein>
    <submittedName>
        <fullName evidence="1">Uncharacterized protein</fullName>
    </submittedName>
</protein>
<evidence type="ECO:0000313" key="2">
    <source>
        <dbReference type="Proteomes" id="UP000799779"/>
    </source>
</evidence>
<dbReference type="Proteomes" id="UP000799779">
    <property type="component" value="Unassembled WGS sequence"/>
</dbReference>
<evidence type="ECO:0000313" key="1">
    <source>
        <dbReference type="EMBL" id="KAF1993443.1"/>
    </source>
</evidence>
<dbReference type="EMBL" id="ML977703">
    <property type="protein sequence ID" value="KAF1993443.1"/>
    <property type="molecule type" value="Genomic_DNA"/>
</dbReference>
<name>A0A6A5VV90_9PLEO</name>
<keyword evidence="2" id="KW-1185">Reference proteome</keyword>